<comment type="caution">
    <text evidence="1">The sequence shown here is derived from an EMBL/GenBank/DDBJ whole genome shotgun (WGS) entry which is preliminary data.</text>
</comment>
<name>A0ACC2PVF2_9HYME</name>
<evidence type="ECO:0000313" key="2">
    <source>
        <dbReference type="Proteomes" id="UP001239111"/>
    </source>
</evidence>
<accession>A0ACC2PVF2</accession>
<organism evidence="1 2">
    <name type="scientific">Eretmocerus hayati</name>
    <dbReference type="NCBI Taxonomy" id="131215"/>
    <lineage>
        <taxon>Eukaryota</taxon>
        <taxon>Metazoa</taxon>
        <taxon>Ecdysozoa</taxon>
        <taxon>Arthropoda</taxon>
        <taxon>Hexapoda</taxon>
        <taxon>Insecta</taxon>
        <taxon>Pterygota</taxon>
        <taxon>Neoptera</taxon>
        <taxon>Endopterygota</taxon>
        <taxon>Hymenoptera</taxon>
        <taxon>Apocrita</taxon>
        <taxon>Proctotrupomorpha</taxon>
        <taxon>Chalcidoidea</taxon>
        <taxon>Aphelinidae</taxon>
        <taxon>Aphelininae</taxon>
        <taxon>Eretmocerus</taxon>
    </lineage>
</organism>
<sequence length="501" mass="58368">MGVGIMEISIGLGALFIAFYYYATAKFNFWNSRGVSGPKPSAFMGNFYHVMVGNISVGDYLTEEYKKFKDEPFIGIFARRTPILVVKDPEYIKDVLIKDFTAFADRGMKVHEKVEPLSQHLFSLEPARWRPLRTKLSPTFTSGKLKEMFHLITDCAKHFEKFLEDHVKKNPVIECRELTAKFTTDVIGECAFGLEMNALTEGDSDFRRIGRKVFEVGTFKLLKMRIREAAPWLYNLLYPIMYDREINDFFIDSMKQTMKYRQDYKVKRNDFVDLLLEIRNHPTKLGDIEMTDILITAQAFVFFIAGFETSSTTMSNALYELALNQNVQDELRREIREELQKEKGDLKYETIKNMKYLHKVFCETLRKYPPVTVLMRQAMEPYTFSGTKWSIPKDMKVWIPIYAIQRDPQIYPDPDTFDPERFSDENMKTRHPSFYLPFGDGPRNCIGARFANFQSKVGLIGILKNYKVDVCEKTCIPYVNNPRAFLLQPMGGIKLKFTRIE</sequence>
<keyword evidence="2" id="KW-1185">Reference proteome</keyword>
<proteinExistence type="predicted"/>
<reference evidence="1" key="1">
    <citation type="submission" date="2023-04" db="EMBL/GenBank/DDBJ databases">
        <title>A chromosome-level genome assembly of the parasitoid wasp Eretmocerus hayati.</title>
        <authorList>
            <person name="Zhong Y."/>
            <person name="Liu S."/>
            <person name="Liu Y."/>
        </authorList>
    </citation>
    <scope>NUCLEOTIDE SEQUENCE</scope>
    <source>
        <strain evidence="1">ZJU_SS_LIU_2023</strain>
    </source>
</reference>
<evidence type="ECO:0000313" key="1">
    <source>
        <dbReference type="EMBL" id="KAJ8687377.1"/>
    </source>
</evidence>
<dbReference type="Proteomes" id="UP001239111">
    <property type="component" value="Chromosome 1"/>
</dbReference>
<dbReference type="EMBL" id="CM056741">
    <property type="protein sequence ID" value="KAJ8687377.1"/>
    <property type="molecule type" value="Genomic_DNA"/>
</dbReference>
<gene>
    <name evidence="1" type="ORF">QAD02_023171</name>
</gene>
<protein>
    <submittedName>
        <fullName evidence="1">Uncharacterized protein</fullName>
    </submittedName>
</protein>